<proteinExistence type="inferred from homology"/>
<dbReference type="Gene3D" id="3.40.710.10">
    <property type="entry name" value="DD-peptidase/beta-lactamase superfamily"/>
    <property type="match status" value="1"/>
</dbReference>
<reference evidence="5" key="1">
    <citation type="submission" date="2024-06" db="EMBL/GenBank/DDBJ databases">
        <title>Multi-omics analyses provide insights into the biosynthesis of the anticancer antibiotic pleurotin in Hohenbuehelia grisea.</title>
        <authorList>
            <person name="Weaver J.A."/>
            <person name="Alberti F."/>
        </authorList>
    </citation>
    <scope>NUCLEOTIDE SEQUENCE [LARGE SCALE GENOMIC DNA]</scope>
    <source>
        <strain evidence="5">T-177</strain>
    </source>
</reference>
<sequence>MLNDGVRRLLALSVFLVSMQAIVGNAQQILGQPYPVLDDWMNTYITDLLSRWNSSGGVGVAVVRRVSPSQWQVETRGYGKARYDGTPVTEETLFSIGSNTKLFNILATGLLISNESLSPRITWNTKLASVIPGWKLLDPVASTGTTILDAMSHRTGLPRHDHVFHVNDSIPDVIRHAQSLRSSGEFRESFQYTNLMYNIISYLPTVLLPGRPSFARYVKENIFQPLGLNSTTFSFEAANKTGKLADGMDREDVVGLLDDGPARAIPYWSQTGGEDGNVMSGAAGIISNAVDMAIWLQTLLQDGVNPRSNVSVIPKEVLTMTSTGITVGSGTTKVPFLSPSVYGGGQWQNTYRGHVLIEHDGSVPGFNSIVSRLPFEKIGIAVLTNDDQVGDVLANIIKYRIVDLALGMPPLNTEKLYLGIAQSITNAQKNLLPRPPDATPPSRGFATLAGLYENPAYGRIEFCYASLATNDSSKAPPSNSCRDLVNRSSTILPGVVESGVPTFLARWDRVFGKYVALKHFNGDLFNVTVLNSYPTGNTSRPFWAGKMVDDRANARFVADDQGIGLAMINNFWSASKVGSPEGRTIREKAEVWFEKVG</sequence>
<dbReference type="Proteomes" id="UP001556367">
    <property type="component" value="Unassembled WGS sequence"/>
</dbReference>
<keyword evidence="2" id="KW-0732">Signal</keyword>
<feature type="signal peptide" evidence="2">
    <location>
        <begin position="1"/>
        <end position="26"/>
    </location>
</feature>
<dbReference type="InterPro" id="IPR012338">
    <property type="entry name" value="Beta-lactam/transpept-like"/>
</dbReference>
<name>A0ABR3JE15_9AGAR</name>
<accession>A0ABR3JE15</accession>
<evidence type="ECO:0000313" key="4">
    <source>
        <dbReference type="EMBL" id="KAL0953877.1"/>
    </source>
</evidence>
<dbReference type="EMBL" id="JASNQZ010000008">
    <property type="protein sequence ID" value="KAL0953877.1"/>
    <property type="molecule type" value="Genomic_DNA"/>
</dbReference>
<feature type="domain" description="Beta-lactamase-related" evidence="3">
    <location>
        <begin position="69"/>
        <end position="389"/>
    </location>
</feature>
<protein>
    <recommendedName>
        <fullName evidence="3">Beta-lactamase-related domain-containing protein</fullName>
    </recommendedName>
</protein>
<evidence type="ECO:0000313" key="5">
    <source>
        <dbReference type="Proteomes" id="UP001556367"/>
    </source>
</evidence>
<dbReference type="InterPro" id="IPR050491">
    <property type="entry name" value="AmpC-like"/>
</dbReference>
<dbReference type="SUPFAM" id="SSF56601">
    <property type="entry name" value="beta-lactamase/transpeptidase-like"/>
    <property type="match status" value="1"/>
</dbReference>
<gene>
    <name evidence="4" type="ORF">HGRIS_005051</name>
</gene>
<dbReference type="PANTHER" id="PTHR46825:SF15">
    <property type="entry name" value="BETA-LACTAMASE-RELATED DOMAIN-CONTAINING PROTEIN"/>
    <property type="match status" value="1"/>
</dbReference>
<dbReference type="InterPro" id="IPR001466">
    <property type="entry name" value="Beta-lactam-related"/>
</dbReference>
<comment type="similarity">
    <text evidence="1">Belongs to the peptidase S12 family.</text>
</comment>
<dbReference type="PANTHER" id="PTHR46825">
    <property type="entry name" value="D-ALANYL-D-ALANINE-CARBOXYPEPTIDASE/ENDOPEPTIDASE AMPH"/>
    <property type="match status" value="1"/>
</dbReference>
<evidence type="ECO:0000256" key="2">
    <source>
        <dbReference type="SAM" id="SignalP"/>
    </source>
</evidence>
<dbReference type="Pfam" id="PF00144">
    <property type="entry name" value="Beta-lactamase"/>
    <property type="match status" value="1"/>
</dbReference>
<keyword evidence="5" id="KW-1185">Reference proteome</keyword>
<organism evidence="4 5">
    <name type="scientific">Hohenbuehelia grisea</name>
    <dbReference type="NCBI Taxonomy" id="104357"/>
    <lineage>
        <taxon>Eukaryota</taxon>
        <taxon>Fungi</taxon>
        <taxon>Dikarya</taxon>
        <taxon>Basidiomycota</taxon>
        <taxon>Agaricomycotina</taxon>
        <taxon>Agaricomycetes</taxon>
        <taxon>Agaricomycetidae</taxon>
        <taxon>Agaricales</taxon>
        <taxon>Pleurotineae</taxon>
        <taxon>Pleurotaceae</taxon>
        <taxon>Hohenbuehelia</taxon>
    </lineage>
</organism>
<evidence type="ECO:0000259" key="3">
    <source>
        <dbReference type="Pfam" id="PF00144"/>
    </source>
</evidence>
<evidence type="ECO:0000256" key="1">
    <source>
        <dbReference type="ARBA" id="ARBA00038215"/>
    </source>
</evidence>
<comment type="caution">
    <text evidence="4">The sequence shown here is derived from an EMBL/GenBank/DDBJ whole genome shotgun (WGS) entry which is preliminary data.</text>
</comment>
<feature type="chain" id="PRO_5046263254" description="Beta-lactamase-related domain-containing protein" evidence="2">
    <location>
        <begin position="27"/>
        <end position="597"/>
    </location>
</feature>